<evidence type="ECO:0000313" key="2">
    <source>
        <dbReference type="EMBL" id="KIJ94247.1"/>
    </source>
</evidence>
<keyword evidence="1" id="KW-0812">Transmembrane</keyword>
<proteinExistence type="predicted"/>
<feature type="non-terminal residue" evidence="2">
    <location>
        <position position="1"/>
    </location>
</feature>
<gene>
    <name evidence="2" type="ORF">K443DRAFT_110758</name>
</gene>
<dbReference type="AlphaFoldDB" id="A0A0C9XDG1"/>
<evidence type="ECO:0000256" key="1">
    <source>
        <dbReference type="SAM" id="Phobius"/>
    </source>
</evidence>
<dbReference type="EMBL" id="KN838803">
    <property type="protein sequence ID" value="KIJ94247.1"/>
    <property type="molecule type" value="Genomic_DNA"/>
</dbReference>
<keyword evidence="3" id="KW-1185">Reference proteome</keyword>
<keyword evidence="1" id="KW-1133">Transmembrane helix</keyword>
<feature type="transmembrane region" description="Helical" evidence="1">
    <location>
        <begin position="76"/>
        <end position="97"/>
    </location>
</feature>
<sequence length="112" mass="13229">LCSVRFFRLQMSPLHITKFCSLITKVCSVRFFRLQKFVVSPFVRFFITKICSLRFFRLQNFVVSAFFYYKICSVRFFITKVCGVRFFTFVAVMVVYLHLSDPSKNAKGGMSR</sequence>
<accession>A0A0C9XDG1</accession>
<evidence type="ECO:0000313" key="3">
    <source>
        <dbReference type="Proteomes" id="UP000054477"/>
    </source>
</evidence>
<reference evidence="3" key="2">
    <citation type="submission" date="2015-01" db="EMBL/GenBank/DDBJ databases">
        <title>Evolutionary Origins and Diversification of the Mycorrhizal Mutualists.</title>
        <authorList>
            <consortium name="DOE Joint Genome Institute"/>
            <consortium name="Mycorrhizal Genomics Consortium"/>
            <person name="Kohler A."/>
            <person name="Kuo A."/>
            <person name="Nagy L.G."/>
            <person name="Floudas D."/>
            <person name="Copeland A."/>
            <person name="Barry K.W."/>
            <person name="Cichocki N."/>
            <person name="Veneault-Fourrey C."/>
            <person name="LaButti K."/>
            <person name="Lindquist E.A."/>
            <person name="Lipzen A."/>
            <person name="Lundell T."/>
            <person name="Morin E."/>
            <person name="Murat C."/>
            <person name="Riley R."/>
            <person name="Ohm R."/>
            <person name="Sun H."/>
            <person name="Tunlid A."/>
            <person name="Henrissat B."/>
            <person name="Grigoriev I.V."/>
            <person name="Hibbett D.S."/>
            <person name="Martin F."/>
        </authorList>
    </citation>
    <scope>NUCLEOTIDE SEQUENCE [LARGE SCALE GENOMIC DNA]</scope>
    <source>
        <strain evidence="3">LaAM-08-1</strain>
    </source>
</reference>
<keyword evidence="1" id="KW-0472">Membrane</keyword>
<reference evidence="2 3" key="1">
    <citation type="submission" date="2014-04" db="EMBL/GenBank/DDBJ databases">
        <authorList>
            <consortium name="DOE Joint Genome Institute"/>
            <person name="Kuo A."/>
            <person name="Kohler A."/>
            <person name="Nagy L.G."/>
            <person name="Floudas D."/>
            <person name="Copeland A."/>
            <person name="Barry K.W."/>
            <person name="Cichocki N."/>
            <person name="Veneault-Fourrey C."/>
            <person name="LaButti K."/>
            <person name="Lindquist E.A."/>
            <person name="Lipzen A."/>
            <person name="Lundell T."/>
            <person name="Morin E."/>
            <person name="Murat C."/>
            <person name="Sun H."/>
            <person name="Tunlid A."/>
            <person name="Henrissat B."/>
            <person name="Grigoriev I.V."/>
            <person name="Hibbett D.S."/>
            <person name="Martin F."/>
            <person name="Nordberg H.P."/>
            <person name="Cantor M.N."/>
            <person name="Hua S.X."/>
        </authorList>
    </citation>
    <scope>NUCLEOTIDE SEQUENCE [LARGE SCALE GENOMIC DNA]</scope>
    <source>
        <strain evidence="2 3">LaAM-08-1</strain>
    </source>
</reference>
<protein>
    <submittedName>
        <fullName evidence="2">Uncharacterized protein</fullName>
    </submittedName>
</protein>
<dbReference type="HOGENOM" id="CLU_2158839_0_0_1"/>
<organism evidence="2 3">
    <name type="scientific">Laccaria amethystina LaAM-08-1</name>
    <dbReference type="NCBI Taxonomy" id="1095629"/>
    <lineage>
        <taxon>Eukaryota</taxon>
        <taxon>Fungi</taxon>
        <taxon>Dikarya</taxon>
        <taxon>Basidiomycota</taxon>
        <taxon>Agaricomycotina</taxon>
        <taxon>Agaricomycetes</taxon>
        <taxon>Agaricomycetidae</taxon>
        <taxon>Agaricales</taxon>
        <taxon>Agaricineae</taxon>
        <taxon>Hydnangiaceae</taxon>
        <taxon>Laccaria</taxon>
    </lineage>
</organism>
<dbReference type="Proteomes" id="UP000054477">
    <property type="component" value="Unassembled WGS sequence"/>
</dbReference>
<name>A0A0C9XDG1_9AGAR</name>